<evidence type="ECO:0000313" key="4">
    <source>
        <dbReference type="EMBL" id="MFD1847780.1"/>
    </source>
</evidence>
<name>A0ABW4QAR1_9MICC</name>
<dbReference type="InterPro" id="IPR017853">
    <property type="entry name" value="GH"/>
</dbReference>
<feature type="region of interest" description="Disordered" evidence="2">
    <location>
        <begin position="345"/>
        <end position="371"/>
    </location>
</feature>
<proteinExistence type="predicted"/>
<dbReference type="EMBL" id="JBHUGA010000060">
    <property type="protein sequence ID" value="MFD1847780.1"/>
    <property type="molecule type" value="Genomic_DNA"/>
</dbReference>
<accession>A0ABW4QAR1</accession>
<dbReference type="SUPFAM" id="SSF51055">
    <property type="entry name" value="Carbohydrate binding domain"/>
    <property type="match status" value="2"/>
</dbReference>
<evidence type="ECO:0000259" key="3">
    <source>
        <dbReference type="SMART" id="SM00495"/>
    </source>
</evidence>
<feature type="compositionally biased region" description="Low complexity" evidence="2">
    <location>
        <begin position="502"/>
        <end position="524"/>
    </location>
</feature>
<evidence type="ECO:0000256" key="1">
    <source>
        <dbReference type="ARBA" id="ARBA00022801"/>
    </source>
</evidence>
<dbReference type="Gene3D" id="2.10.10.20">
    <property type="entry name" value="Carbohydrate-binding module superfamily 5/12"/>
    <property type="match status" value="2"/>
</dbReference>
<dbReference type="InterPro" id="IPR003610">
    <property type="entry name" value="CBM5/12"/>
</dbReference>
<protein>
    <submittedName>
        <fullName evidence="4">Carbohydrate-binding protein</fullName>
    </submittedName>
</protein>
<dbReference type="Gene3D" id="3.20.20.80">
    <property type="entry name" value="Glycosidases"/>
    <property type="match status" value="1"/>
</dbReference>
<evidence type="ECO:0000256" key="2">
    <source>
        <dbReference type="SAM" id="MobiDB-lite"/>
    </source>
</evidence>
<feature type="domain" description="Chitin-binding type-3" evidence="3">
    <location>
        <begin position="372"/>
        <end position="420"/>
    </location>
</feature>
<feature type="compositionally biased region" description="Polar residues" evidence="2">
    <location>
        <begin position="345"/>
        <end position="356"/>
    </location>
</feature>
<dbReference type="PANTHER" id="PTHR42976:SF1">
    <property type="entry name" value="GH18 DOMAIN-CONTAINING PROTEIN-RELATED"/>
    <property type="match status" value="1"/>
</dbReference>
<sequence length="524" mass="55947">MVGVVAAVVAGSVTGWSRFEDARAAEDSGSWFAGYVDATATPFYAFERPQTEEGGSVVLSFVVADPESPCEPSWGAAYSFDEAESTMDLDRRIARLLQSGGEVAVSFGGLLNDELATSCTDVNDLKDAYASVVERYNLTTIDLDIEGENLLDTAAGERRAEAIALLQEERLAADEALNVWLTLPVAPTGLTEPGTTAVTQMLDGGVDLAGVNIMTMDFGESRPTSMSMLEASIAAAEATHSQLSTLYSRADLPLGPQALWTKLGLTPMIGQNDVVSEVFSLDHAAGLNAFAVEKGIGRMSMWSLNRDATCSDNYADVTVVSVGCSGIDQDGQSFAQILGQEFEGTSETISTTSASPEPTPELVEDNPETSPYPIWSEDATYVAEQRVVWNGNVYVAKWWNEDSTPDNPVLQADETPWTLIGPVLPGERPVAAPTVPAGTVDEWDPEEVYESGDLVKLDNHVFECKWWSQGDSPEAALQGSAGSPWDRLTNDDVLKLLEGLEDGSSSESTPSATPTPTATRSESP</sequence>
<dbReference type="SMART" id="SM00495">
    <property type="entry name" value="ChtBD3"/>
    <property type="match status" value="2"/>
</dbReference>
<reference evidence="5" key="1">
    <citation type="journal article" date="2019" name="Int. J. Syst. Evol. Microbiol.">
        <title>The Global Catalogue of Microorganisms (GCM) 10K type strain sequencing project: providing services to taxonomists for standard genome sequencing and annotation.</title>
        <authorList>
            <consortium name="The Broad Institute Genomics Platform"/>
            <consortium name="The Broad Institute Genome Sequencing Center for Infectious Disease"/>
            <person name="Wu L."/>
            <person name="Ma J."/>
        </authorList>
    </citation>
    <scope>NUCLEOTIDE SEQUENCE [LARGE SCALE GENOMIC DNA]</scope>
    <source>
        <strain evidence="5">JCM 11496</strain>
    </source>
</reference>
<keyword evidence="5" id="KW-1185">Reference proteome</keyword>
<dbReference type="Pfam" id="PF02839">
    <property type="entry name" value="CBM_5_12"/>
    <property type="match status" value="1"/>
</dbReference>
<keyword evidence="1" id="KW-0378">Hydrolase</keyword>
<dbReference type="InterPro" id="IPR052750">
    <property type="entry name" value="GH18_Chitinase"/>
</dbReference>
<dbReference type="PANTHER" id="PTHR42976">
    <property type="entry name" value="BIFUNCTIONAL CHITINASE/LYSOZYME-RELATED"/>
    <property type="match status" value="1"/>
</dbReference>
<dbReference type="InterPro" id="IPR036573">
    <property type="entry name" value="CBM_sf_5/12"/>
</dbReference>
<organism evidence="4 5">
    <name type="scientific">Arthrobacter flavus</name>
    <dbReference type="NCBI Taxonomy" id="95172"/>
    <lineage>
        <taxon>Bacteria</taxon>
        <taxon>Bacillati</taxon>
        <taxon>Actinomycetota</taxon>
        <taxon>Actinomycetes</taxon>
        <taxon>Micrococcales</taxon>
        <taxon>Micrococcaceae</taxon>
        <taxon>Arthrobacter</taxon>
    </lineage>
</organism>
<dbReference type="Proteomes" id="UP001597307">
    <property type="component" value="Unassembled WGS sequence"/>
</dbReference>
<dbReference type="SUPFAM" id="SSF51445">
    <property type="entry name" value="(Trans)glycosidases"/>
    <property type="match status" value="1"/>
</dbReference>
<dbReference type="CDD" id="cd12215">
    <property type="entry name" value="ChiC_BD"/>
    <property type="match status" value="2"/>
</dbReference>
<gene>
    <name evidence="4" type="ORF">ACFSFX_14405</name>
</gene>
<feature type="domain" description="Chitin-binding type-3" evidence="3">
    <location>
        <begin position="440"/>
        <end position="488"/>
    </location>
</feature>
<feature type="region of interest" description="Disordered" evidence="2">
    <location>
        <begin position="498"/>
        <end position="524"/>
    </location>
</feature>
<evidence type="ECO:0000313" key="5">
    <source>
        <dbReference type="Proteomes" id="UP001597307"/>
    </source>
</evidence>
<comment type="caution">
    <text evidence="4">The sequence shown here is derived from an EMBL/GenBank/DDBJ whole genome shotgun (WGS) entry which is preliminary data.</text>
</comment>
<dbReference type="CDD" id="cd06543">
    <property type="entry name" value="GH18_PF-ChiA-like"/>
    <property type="match status" value="1"/>
</dbReference>
<dbReference type="RefSeq" id="WP_343880938.1">
    <property type="nucleotide sequence ID" value="NZ_BAAAIJ010000051.1"/>
</dbReference>